<proteinExistence type="predicted"/>
<sequence length="121" mass="11808">MLKEMHMQTTPTNILPPSGACCATPSARWSGGRTFLAAALATSALGAAGALAAGGWSWLVAAGVAPVLLGALPCLAMCALGLCMGRMGSGCAADRAATPSPSDAPVDARSVPVPSRQGGTA</sequence>
<feature type="transmembrane region" description="Helical" evidence="2">
    <location>
        <begin position="35"/>
        <end position="58"/>
    </location>
</feature>
<reference evidence="3 4" key="1">
    <citation type="journal article" date="2014" name="Int. J. Syst. Evol. Microbiol.">
        <title>Complete genome sequence of Corynebacterium casei LMG S-19264T (=DSM 44701T), isolated from a smear-ripened cheese.</title>
        <authorList>
            <consortium name="US DOE Joint Genome Institute (JGI-PGF)"/>
            <person name="Walter F."/>
            <person name="Albersmeier A."/>
            <person name="Kalinowski J."/>
            <person name="Ruckert C."/>
        </authorList>
    </citation>
    <scope>NUCLEOTIDE SEQUENCE [LARGE SCALE GENOMIC DNA]</scope>
    <source>
        <strain evidence="3 4">CGMCC 1.16330</strain>
    </source>
</reference>
<dbReference type="AlphaFoldDB" id="A0A8J2ZFZ2"/>
<feature type="transmembrane region" description="Helical" evidence="2">
    <location>
        <begin position="64"/>
        <end position="85"/>
    </location>
</feature>
<evidence type="ECO:0000256" key="1">
    <source>
        <dbReference type="SAM" id="MobiDB-lite"/>
    </source>
</evidence>
<evidence type="ECO:0000256" key="2">
    <source>
        <dbReference type="SAM" id="Phobius"/>
    </source>
</evidence>
<dbReference type="Proteomes" id="UP000597507">
    <property type="component" value="Unassembled WGS sequence"/>
</dbReference>
<name>A0A8J2ZFZ2_9PROT</name>
<feature type="region of interest" description="Disordered" evidence="1">
    <location>
        <begin position="90"/>
        <end position="121"/>
    </location>
</feature>
<protein>
    <submittedName>
        <fullName evidence="3">Uncharacterized protein</fullName>
    </submittedName>
</protein>
<keyword evidence="2" id="KW-0812">Transmembrane</keyword>
<comment type="caution">
    <text evidence="3">The sequence shown here is derived from an EMBL/GenBank/DDBJ whole genome shotgun (WGS) entry which is preliminary data.</text>
</comment>
<evidence type="ECO:0000313" key="3">
    <source>
        <dbReference type="EMBL" id="GGG52463.1"/>
    </source>
</evidence>
<dbReference type="EMBL" id="BMKS01000029">
    <property type="protein sequence ID" value="GGG52463.1"/>
    <property type="molecule type" value="Genomic_DNA"/>
</dbReference>
<keyword evidence="2" id="KW-1133">Transmembrane helix</keyword>
<keyword evidence="4" id="KW-1185">Reference proteome</keyword>
<gene>
    <name evidence="3" type="ORF">GCM10010964_44520</name>
</gene>
<accession>A0A8J2ZFZ2</accession>
<organism evidence="3 4">
    <name type="scientific">Caldovatus sediminis</name>
    <dbReference type="NCBI Taxonomy" id="2041189"/>
    <lineage>
        <taxon>Bacteria</taxon>
        <taxon>Pseudomonadati</taxon>
        <taxon>Pseudomonadota</taxon>
        <taxon>Alphaproteobacteria</taxon>
        <taxon>Acetobacterales</taxon>
        <taxon>Roseomonadaceae</taxon>
        <taxon>Caldovatus</taxon>
    </lineage>
</organism>
<evidence type="ECO:0000313" key="4">
    <source>
        <dbReference type="Proteomes" id="UP000597507"/>
    </source>
</evidence>
<keyword evidence="2" id="KW-0472">Membrane</keyword>